<gene>
    <name evidence="1" type="ORF">BTN50_1479</name>
</gene>
<keyword evidence="2" id="KW-1185">Reference proteome</keyword>
<evidence type="ECO:0000313" key="1">
    <source>
        <dbReference type="EMBL" id="ATF09953.1"/>
    </source>
</evidence>
<evidence type="ECO:0000313" key="2">
    <source>
        <dbReference type="Proteomes" id="UP000218160"/>
    </source>
</evidence>
<dbReference type="AlphaFoldDB" id="A0A291BAD8"/>
<protein>
    <recommendedName>
        <fullName evidence="3">Mobile element protein</fullName>
    </recommendedName>
</protein>
<sequence>MHKRAEAMNVTFKTKNKRSKQHLAINFTGLKIYGKKHEK</sequence>
<reference evidence="2" key="1">
    <citation type="submission" date="2017-04" db="EMBL/GenBank/DDBJ databases">
        <title>Genome evolution of the luminous symbionts of deep sea anglerfish.</title>
        <authorList>
            <person name="Hendry T.A."/>
        </authorList>
    </citation>
    <scope>NUCLEOTIDE SEQUENCE [LARGE SCALE GENOMIC DNA]</scope>
</reference>
<dbReference type="Proteomes" id="UP000218160">
    <property type="component" value="Chromosome 1"/>
</dbReference>
<dbReference type="EMBL" id="CP020660">
    <property type="protein sequence ID" value="ATF09953.1"/>
    <property type="molecule type" value="Genomic_DNA"/>
</dbReference>
<organism evidence="1 2">
    <name type="scientific">Candidatus Enterovibrio altilux</name>
    <dbReference type="NCBI Taxonomy" id="1927128"/>
    <lineage>
        <taxon>Bacteria</taxon>
        <taxon>Pseudomonadati</taxon>
        <taxon>Pseudomonadota</taxon>
        <taxon>Gammaproteobacteria</taxon>
        <taxon>Vibrionales</taxon>
        <taxon>Vibrionaceae</taxon>
        <taxon>Enterovibrio</taxon>
    </lineage>
</organism>
<evidence type="ECO:0008006" key="3">
    <source>
        <dbReference type="Google" id="ProtNLM"/>
    </source>
</evidence>
<name>A0A291BAD8_9GAMM</name>
<dbReference type="KEGG" id="elux:BTN50_1479"/>
<accession>A0A291BAD8</accession>
<proteinExistence type="predicted"/>